<evidence type="ECO:0000256" key="7">
    <source>
        <dbReference type="SAM" id="Phobius"/>
    </source>
</evidence>
<evidence type="ECO:0000256" key="6">
    <source>
        <dbReference type="ARBA" id="ARBA00023136"/>
    </source>
</evidence>
<proteinExistence type="predicted"/>
<feature type="domain" description="ABC transporter" evidence="8">
    <location>
        <begin position="340"/>
        <end position="573"/>
    </location>
</feature>
<dbReference type="InterPro" id="IPR039421">
    <property type="entry name" value="Type_1_exporter"/>
</dbReference>
<name>A0A931FA50_9FIRM</name>
<dbReference type="PROSITE" id="PS00211">
    <property type="entry name" value="ABC_TRANSPORTER_1"/>
    <property type="match status" value="1"/>
</dbReference>
<feature type="transmembrane region" description="Helical" evidence="7">
    <location>
        <begin position="142"/>
        <end position="158"/>
    </location>
</feature>
<dbReference type="InterPro" id="IPR036640">
    <property type="entry name" value="ABC1_TM_sf"/>
</dbReference>
<reference evidence="10" key="1">
    <citation type="submission" date="2020-11" db="EMBL/GenBank/DDBJ databases">
        <title>Halonatronomonas betainensis gen. nov., sp. nov. a novel haloalkaliphilic representative of the family Halanaerobiacae capable of betaine degradation.</title>
        <authorList>
            <person name="Boltyanskaya Y."/>
            <person name="Kevbrin V."/>
            <person name="Detkova E."/>
            <person name="Grouzdev D.S."/>
            <person name="Koziaeva V."/>
            <person name="Zhilina T."/>
        </authorList>
    </citation>
    <scope>NUCLEOTIDE SEQUENCE</scope>
    <source>
        <strain evidence="10">Z-7014</strain>
    </source>
</reference>
<evidence type="ECO:0000256" key="1">
    <source>
        <dbReference type="ARBA" id="ARBA00004651"/>
    </source>
</evidence>
<dbReference type="GO" id="GO:0005524">
    <property type="term" value="F:ATP binding"/>
    <property type="evidence" value="ECO:0007669"/>
    <property type="project" value="UniProtKB-KW"/>
</dbReference>
<dbReference type="RefSeq" id="WP_270453476.1">
    <property type="nucleotide sequence ID" value="NZ_JADPIE010000003.1"/>
</dbReference>
<dbReference type="Pfam" id="PF00664">
    <property type="entry name" value="ABC_membrane"/>
    <property type="match status" value="1"/>
</dbReference>
<feature type="transmembrane region" description="Helical" evidence="7">
    <location>
        <begin position="18"/>
        <end position="36"/>
    </location>
</feature>
<dbReference type="InterPro" id="IPR017871">
    <property type="entry name" value="ABC_transporter-like_CS"/>
</dbReference>
<protein>
    <submittedName>
        <fullName evidence="10">ABC transporter ATP-binding protein</fullName>
    </submittedName>
</protein>
<dbReference type="SMART" id="SM00382">
    <property type="entry name" value="AAA"/>
    <property type="match status" value="1"/>
</dbReference>
<evidence type="ECO:0000259" key="8">
    <source>
        <dbReference type="PROSITE" id="PS50893"/>
    </source>
</evidence>
<keyword evidence="4 10" id="KW-0067">ATP-binding</keyword>
<evidence type="ECO:0000256" key="4">
    <source>
        <dbReference type="ARBA" id="ARBA00022840"/>
    </source>
</evidence>
<feature type="transmembrane region" description="Helical" evidence="7">
    <location>
        <begin position="164"/>
        <end position="181"/>
    </location>
</feature>
<feature type="transmembrane region" description="Helical" evidence="7">
    <location>
        <begin position="56"/>
        <end position="80"/>
    </location>
</feature>
<dbReference type="GO" id="GO:0090374">
    <property type="term" value="P:oligopeptide export from mitochondrion"/>
    <property type="evidence" value="ECO:0007669"/>
    <property type="project" value="TreeGrafter"/>
</dbReference>
<organism evidence="10 11">
    <name type="scientific">Halonatronomonas betaini</name>
    <dbReference type="NCBI Taxonomy" id="2778430"/>
    <lineage>
        <taxon>Bacteria</taxon>
        <taxon>Bacillati</taxon>
        <taxon>Bacillota</taxon>
        <taxon>Clostridia</taxon>
        <taxon>Halanaerobiales</taxon>
        <taxon>Halarsenatibacteraceae</taxon>
        <taxon>Halonatronomonas</taxon>
    </lineage>
</organism>
<dbReference type="GO" id="GO:0016887">
    <property type="term" value="F:ATP hydrolysis activity"/>
    <property type="evidence" value="ECO:0007669"/>
    <property type="project" value="InterPro"/>
</dbReference>
<keyword evidence="6 7" id="KW-0472">Membrane</keyword>
<dbReference type="InterPro" id="IPR003593">
    <property type="entry name" value="AAA+_ATPase"/>
</dbReference>
<feature type="transmembrane region" description="Helical" evidence="7">
    <location>
        <begin position="245"/>
        <end position="267"/>
    </location>
</feature>
<keyword evidence="2 7" id="KW-0812">Transmembrane</keyword>
<accession>A0A931FA50</accession>
<keyword evidence="3" id="KW-0547">Nucleotide-binding</keyword>
<comment type="subcellular location">
    <subcellularLocation>
        <location evidence="1">Cell membrane</location>
        <topology evidence="1">Multi-pass membrane protein</topology>
    </subcellularLocation>
</comment>
<dbReference type="PROSITE" id="PS50929">
    <property type="entry name" value="ABC_TM1F"/>
    <property type="match status" value="1"/>
</dbReference>
<keyword evidence="5 7" id="KW-1133">Transmembrane helix</keyword>
<dbReference type="InterPro" id="IPR027417">
    <property type="entry name" value="P-loop_NTPase"/>
</dbReference>
<dbReference type="Pfam" id="PF00005">
    <property type="entry name" value="ABC_tran"/>
    <property type="match status" value="1"/>
</dbReference>
<dbReference type="Gene3D" id="3.40.50.300">
    <property type="entry name" value="P-loop containing nucleotide triphosphate hydrolases"/>
    <property type="match status" value="1"/>
</dbReference>
<dbReference type="EMBL" id="JADPIE010000003">
    <property type="protein sequence ID" value="MBF8436572.1"/>
    <property type="molecule type" value="Genomic_DNA"/>
</dbReference>
<dbReference type="SUPFAM" id="SSF90123">
    <property type="entry name" value="ABC transporter transmembrane region"/>
    <property type="match status" value="1"/>
</dbReference>
<gene>
    <name evidence="10" type="ORF">I0Q91_05750</name>
</gene>
<dbReference type="InterPro" id="IPR011527">
    <property type="entry name" value="ABC1_TM_dom"/>
</dbReference>
<evidence type="ECO:0000313" key="10">
    <source>
        <dbReference type="EMBL" id="MBF8436572.1"/>
    </source>
</evidence>
<evidence type="ECO:0000256" key="5">
    <source>
        <dbReference type="ARBA" id="ARBA00022989"/>
    </source>
</evidence>
<dbReference type="InterPro" id="IPR003439">
    <property type="entry name" value="ABC_transporter-like_ATP-bd"/>
</dbReference>
<keyword evidence="11" id="KW-1185">Reference proteome</keyword>
<dbReference type="PROSITE" id="PS50893">
    <property type="entry name" value="ABC_TRANSPORTER_2"/>
    <property type="match status" value="1"/>
</dbReference>
<dbReference type="GO" id="GO:0015421">
    <property type="term" value="F:ABC-type oligopeptide transporter activity"/>
    <property type="evidence" value="ECO:0007669"/>
    <property type="project" value="TreeGrafter"/>
</dbReference>
<dbReference type="Gene3D" id="1.20.1560.10">
    <property type="entry name" value="ABC transporter type 1, transmembrane domain"/>
    <property type="match status" value="1"/>
</dbReference>
<dbReference type="SUPFAM" id="SSF52540">
    <property type="entry name" value="P-loop containing nucleoside triphosphate hydrolases"/>
    <property type="match status" value="1"/>
</dbReference>
<dbReference type="AlphaFoldDB" id="A0A931FA50"/>
<dbReference type="GO" id="GO:0005886">
    <property type="term" value="C:plasma membrane"/>
    <property type="evidence" value="ECO:0007669"/>
    <property type="project" value="UniProtKB-SubCell"/>
</dbReference>
<evidence type="ECO:0000256" key="3">
    <source>
        <dbReference type="ARBA" id="ARBA00022741"/>
    </source>
</evidence>
<evidence type="ECO:0000256" key="2">
    <source>
        <dbReference type="ARBA" id="ARBA00022692"/>
    </source>
</evidence>
<feature type="domain" description="ABC transmembrane type-1" evidence="9">
    <location>
        <begin position="19"/>
        <end position="306"/>
    </location>
</feature>
<dbReference type="FunFam" id="3.40.50.300:FF:000218">
    <property type="entry name" value="Multidrug ABC transporter ATP-binding protein"/>
    <property type="match status" value="1"/>
</dbReference>
<dbReference type="Proteomes" id="UP000621436">
    <property type="component" value="Unassembled WGS sequence"/>
</dbReference>
<dbReference type="PANTHER" id="PTHR43394:SF1">
    <property type="entry name" value="ATP-BINDING CASSETTE SUB-FAMILY B MEMBER 10, MITOCHONDRIAL"/>
    <property type="match status" value="1"/>
</dbReference>
<sequence>MNLLKRLYSYVGPYKKRFIFAIMSMVIHAALTVFFVRVFQELLETIIADISADEGGIFILSMIALGMIALYFVKGLVYYAQKYLSKYVSHKVMRDIRNDLYSHLQKLPLSFYNKSKTGEILSRLTNDVKVLEGAIVDSSVNLVYNSLTVIGGFIYLFYLNFRLTLFLIVVLPLIAFIVVKFNKKIRNKSKEVQVKIADVSDVIQETLSAIRVVKSFGREDYEYERFQEENQANFRAVVKKSQYKAALSPMVEFSAALGFTAVLWFGGLEVMNGTMGAAELIAFFTMIITIGSPLQSVTKVNATIQSAMAAAERIFETLDYEVEIKTKDNNTVLDKIDGEVEFKNLYFAYDEETVLNNINLKVEPGKSVALVGPSGAGKSTLVDMIPRFYDPIQGEVSIDGHDIRDLDVDFLRSKIGVVPQETILFSGTIRDNIRYGDLDASEDEIIAAAKASNSHDFIIDFTDGYDTYLGERGIGLSGGQKQRIAIARALLKDPAILIFDEATSSLDTESEKLVQDALNRLKENRTTFIIAHRLSTVINSDKIVVLEDGNIIEQGDHSQLIDREGLYHKLYQHQLAQ</sequence>
<evidence type="ECO:0000313" key="11">
    <source>
        <dbReference type="Proteomes" id="UP000621436"/>
    </source>
</evidence>
<evidence type="ECO:0000259" key="9">
    <source>
        <dbReference type="PROSITE" id="PS50929"/>
    </source>
</evidence>
<dbReference type="CDD" id="cd18552">
    <property type="entry name" value="ABC_6TM_MsbA_like"/>
    <property type="match status" value="1"/>
</dbReference>
<dbReference type="PANTHER" id="PTHR43394">
    <property type="entry name" value="ATP-DEPENDENT PERMEASE MDL1, MITOCHONDRIAL"/>
    <property type="match status" value="1"/>
</dbReference>
<comment type="caution">
    <text evidence="10">The sequence shown here is derived from an EMBL/GenBank/DDBJ whole genome shotgun (WGS) entry which is preliminary data.</text>
</comment>